<protein>
    <submittedName>
        <fullName evidence="1">Uncharacterized protein</fullName>
    </submittedName>
</protein>
<gene>
    <name evidence="1" type="ORF">MM415B01667_0013</name>
</gene>
<sequence>MGLKSRGNWNLPFCTKSKKCKFYEEAPEKCASCFKFSRFIHKSTISYKKEPCKHPGCVNHITHPCEECGR</sequence>
<reference evidence="1" key="1">
    <citation type="submission" date="2020-03" db="EMBL/GenBank/DDBJ databases">
        <title>The deep terrestrial virosphere.</title>
        <authorList>
            <person name="Holmfeldt K."/>
            <person name="Nilsson E."/>
            <person name="Simone D."/>
            <person name="Lopez-Fernandez M."/>
            <person name="Wu X."/>
            <person name="de Brujin I."/>
            <person name="Lundin D."/>
            <person name="Andersson A."/>
            <person name="Bertilsson S."/>
            <person name="Dopson M."/>
        </authorList>
    </citation>
    <scope>NUCLEOTIDE SEQUENCE</scope>
    <source>
        <strain evidence="1">MM415B01667</strain>
    </source>
</reference>
<dbReference type="AlphaFoldDB" id="A0A6M3IJP5"/>
<dbReference type="EMBL" id="MT141265">
    <property type="protein sequence ID" value="QJA57287.1"/>
    <property type="molecule type" value="Genomic_DNA"/>
</dbReference>
<accession>A0A6M3IJP5</accession>
<organism evidence="1">
    <name type="scientific">viral metagenome</name>
    <dbReference type="NCBI Taxonomy" id="1070528"/>
    <lineage>
        <taxon>unclassified sequences</taxon>
        <taxon>metagenomes</taxon>
        <taxon>organismal metagenomes</taxon>
    </lineage>
</organism>
<name>A0A6M3IJP5_9ZZZZ</name>
<proteinExistence type="predicted"/>
<evidence type="ECO:0000313" key="1">
    <source>
        <dbReference type="EMBL" id="QJA57287.1"/>
    </source>
</evidence>